<dbReference type="EMBL" id="BSPQ01000010">
    <property type="protein sequence ID" value="GLS91209.1"/>
    <property type="molecule type" value="Genomic_DNA"/>
</dbReference>
<name>A0ABQ6E1T6_9GAMM</name>
<comment type="caution">
    <text evidence="1">The sequence shown here is derived from an EMBL/GenBank/DDBJ whole genome shotgun (WGS) entry which is preliminary data.</text>
</comment>
<dbReference type="Proteomes" id="UP001157353">
    <property type="component" value="Unassembled WGS sequence"/>
</dbReference>
<gene>
    <name evidence="1" type="ORF">GCM10007916_22780</name>
</gene>
<evidence type="ECO:0000313" key="2">
    <source>
        <dbReference type="Proteomes" id="UP001157353"/>
    </source>
</evidence>
<proteinExistence type="predicted"/>
<protein>
    <submittedName>
        <fullName evidence="1">Uncharacterized protein</fullName>
    </submittedName>
</protein>
<accession>A0ABQ6E1T6</accession>
<reference evidence="2" key="1">
    <citation type="journal article" date="2019" name="Int. J. Syst. Evol. Microbiol.">
        <title>The Global Catalogue of Microorganisms (GCM) 10K type strain sequencing project: providing services to taxonomists for standard genome sequencing and annotation.</title>
        <authorList>
            <consortium name="The Broad Institute Genomics Platform"/>
            <consortium name="The Broad Institute Genome Sequencing Center for Infectious Disease"/>
            <person name="Wu L."/>
            <person name="Ma J."/>
        </authorList>
    </citation>
    <scope>NUCLEOTIDE SEQUENCE [LARGE SCALE GENOMIC DNA]</scope>
    <source>
        <strain evidence="2">NBRC 103166</strain>
    </source>
</reference>
<keyword evidence="2" id="KW-1185">Reference proteome</keyword>
<organism evidence="1 2">
    <name type="scientific">Psychromonas marina</name>
    <dbReference type="NCBI Taxonomy" id="88364"/>
    <lineage>
        <taxon>Bacteria</taxon>
        <taxon>Pseudomonadati</taxon>
        <taxon>Pseudomonadota</taxon>
        <taxon>Gammaproteobacteria</taxon>
        <taxon>Alteromonadales</taxon>
        <taxon>Psychromonadaceae</taxon>
        <taxon>Psychromonas</taxon>
    </lineage>
</organism>
<evidence type="ECO:0000313" key="1">
    <source>
        <dbReference type="EMBL" id="GLS91209.1"/>
    </source>
</evidence>
<sequence>MRSPSSISNHTLFEGQTTDNYSTVRRLLGRDSEVNRCLVKTVSGTYGFILCPNFALNLLNFGLITIEQYP</sequence>